<evidence type="ECO:0000313" key="1">
    <source>
        <dbReference type="EMBL" id="PMC80473.1"/>
    </source>
</evidence>
<reference evidence="1 2" key="1">
    <citation type="submission" date="2017-09" db="EMBL/GenBank/DDBJ databases">
        <title>Bacterial strain isolated from the female urinary microbiota.</title>
        <authorList>
            <person name="Thomas-White K."/>
            <person name="Kumar N."/>
            <person name="Forster S."/>
            <person name="Putonti C."/>
            <person name="Lawley T."/>
            <person name="Wolfe A.J."/>
        </authorList>
    </citation>
    <scope>NUCLEOTIDE SEQUENCE [LARGE SCALE GENOMIC DNA]</scope>
    <source>
        <strain evidence="1 2">UMB0240</strain>
    </source>
</reference>
<keyword evidence="2" id="KW-1185">Reference proteome</keyword>
<evidence type="ECO:0000313" key="2">
    <source>
        <dbReference type="Proteomes" id="UP000235701"/>
    </source>
</evidence>
<dbReference type="OrthoDB" id="9962526at2"/>
<accession>A0A2N6UFY2</accession>
<sequence length="60" mass="7476">MSKTPLDIIEENRRWQIQKAINDYDGTNLREHLDDIKRINDYYDNQIIEQRYVDKWKNYS</sequence>
<protein>
    <submittedName>
        <fullName evidence="1">Uncharacterized protein</fullName>
    </submittedName>
</protein>
<proteinExistence type="predicted"/>
<name>A0A2N6UFY2_9LACT</name>
<dbReference type="AlphaFoldDB" id="A0A2N6UFY2"/>
<gene>
    <name evidence="1" type="ORF">CJ191_01305</name>
</gene>
<dbReference type="RefSeq" id="WP_102198748.1">
    <property type="nucleotide sequence ID" value="NZ_PNHQ01000002.1"/>
</dbReference>
<comment type="caution">
    <text evidence="1">The sequence shown here is derived from an EMBL/GenBank/DDBJ whole genome shotgun (WGS) entry which is preliminary data.</text>
</comment>
<organism evidence="1 2">
    <name type="scientific">Aerococcus viridans</name>
    <dbReference type="NCBI Taxonomy" id="1377"/>
    <lineage>
        <taxon>Bacteria</taxon>
        <taxon>Bacillati</taxon>
        <taxon>Bacillota</taxon>
        <taxon>Bacilli</taxon>
        <taxon>Lactobacillales</taxon>
        <taxon>Aerococcaceae</taxon>
        <taxon>Aerococcus</taxon>
    </lineage>
</organism>
<dbReference type="Proteomes" id="UP000235701">
    <property type="component" value="Unassembled WGS sequence"/>
</dbReference>
<dbReference type="EMBL" id="PNHQ01000002">
    <property type="protein sequence ID" value="PMC80473.1"/>
    <property type="molecule type" value="Genomic_DNA"/>
</dbReference>